<dbReference type="RefSeq" id="WP_083174492.1">
    <property type="nucleotide sequence ID" value="NZ_MVIJ01000001.1"/>
</dbReference>
<dbReference type="CDD" id="cd09319">
    <property type="entry name" value="TDT_like_1"/>
    <property type="match status" value="1"/>
</dbReference>
<dbReference type="Gene3D" id="1.50.10.150">
    <property type="entry name" value="Voltage-dependent anion channel"/>
    <property type="match status" value="1"/>
</dbReference>
<reference evidence="6 7" key="1">
    <citation type="submission" date="2017-02" db="EMBL/GenBank/DDBJ databases">
        <title>The new phylogeny of genus Mycobacterium.</title>
        <authorList>
            <person name="Tortoli E."/>
            <person name="Trovato A."/>
            <person name="Cirillo D.M."/>
        </authorList>
    </citation>
    <scope>NUCLEOTIDE SEQUENCE [LARGE SCALE GENOMIC DNA]</scope>
    <source>
        <strain evidence="6 7">DSM 43992</strain>
    </source>
</reference>
<feature type="transmembrane region" description="Helical" evidence="5">
    <location>
        <begin position="99"/>
        <end position="118"/>
    </location>
</feature>
<comment type="subcellular location">
    <subcellularLocation>
        <location evidence="1">Membrane</location>
        <topology evidence="1">Multi-pass membrane protein</topology>
    </subcellularLocation>
</comment>
<feature type="transmembrane region" description="Helical" evidence="5">
    <location>
        <begin position="138"/>
        <end position="158"/>
    </location>
</feature>
<evidence type="ECO:0000256" key="2">
    <source>
        <dbReference type="ARBA" id="ARBA00022692"/>
    </source>
</evidence>
<evidence type="ECO:0000256" key="5">
    <source>
        <dbReference type="SAM" id="Phobius"/>
    </source>
</evidence>
<evidence type="ECO:0000256" key="3">
    <source>
        <dbReference type="ARBA" id="ARBA00022989"/>
    </source>
</evidence>
<accession>A0A1X0KNE2</accession>
<keyword evidence="7" id="KW-1185">Reference proteome</keyword>
<dbReference type="GO" id="GO:0016020">
    <property type="term" value="C:membrane"/>
    <property type="evidence" value="ECO:0007669"/>
    <property type="project" value="UniProtKB-SubCell"/>
</dbReference>
<evidence type="ECO:0000313" key="7">
    <source>
        <dbReference type="Proteomes" id="UP000192601"/>
    </source>
</evidence>
<dbReference type="Pfam" id="PF03595">
    <property type="entry name" value="SLAC1"/>
    <property type="match status" value="1"/>
</dbReference>
<keyword evidence="3 5" id="KW-1133">Transmembrane helix</keyword>
<feature type="transmembrane region" description="Helical" evidence="5">
    <location>
        <begin position="269"/>
        <end position="291"/>
    </location>
</feature>
<comment type="caution">
    <text evidence="6">The sequence shown here is derived from an EMBL/GenBank/DDBJ whole genome shotgun (WGS) entry which is preliminary data.</text>
</comment>
<dbReference type="InterPro" id="IPR038665">
    <property type="entry name" value="Voltage-dep_anion_channel_sf"/>
</dbReference>
<protein>
    <submittedName>
        <fullName evidence="6">C4-dicarboxylate ABC transporter</fullName>
    </submittedName>
</protein>
<evidence type="ECO:0000256" key="1">
    <source>
        <dbReference type="ARBA" id="ARBA00004141"/>
    </source>
</evidence>
<name>A0A1X0KNE2_MYCSC</name>
<feature type="transmembrane region" description="Helical" evidence="5">
    <location>
        <begin position="170"/>
        <end position="192"/>
    </location>
</feature>
<feature type="transmembrane region" description="Helical" evidence="5">
    <location>
        <begin position="204"/>
        <end position="224"/>
    </location>
</feature>
<dbReference type="AlphaFoldDB" id="A0A1X0KNE2"/>
<evidence type="ECO:0000256" key="4">
    <source>
        <dbReference type="ARBA" id="ARBA00023136"/>
    </source>
</evidence>
<dbReference type="EMBL" id="MVIJ01000001">
    <property type="protein sequence ID" value="ORB76174.1"/>
    <property type="molecule type" value="Genomic_DNA"/>
</dbReference>
<dbReference type="STRING" id="1783.BST44_01205"/>
<feature type="transmembrane region" description="Helical" evidence="5">
    <location>
        <begin position="236"/>
        <end position="257"/>
    </location>
</feature>
<feature type="transmembrane region" description="Helical" evidence="5">
    <location>
        <begin position="39"/>
        <end position="60"/>
    </location>
</feature>
<organism evidence="6 7">
    <name type="scientific">Mycobacterium scrofulaceum</name>
    <dbReference type="NCBI Taxonomy" id="1783"/>
    <lineage>
        <taxon>Bacteria</taxon>
        <taxon>Bacillati</taxon>
        <taxon>Actinomycetota</taxon>
        <taxon>Actinomycetes</taxon>
        <taxon>Mycobacteriales</taxon>
        <taxon>Mycobacteriaceae</taxon>
        <taxon>Mycobacterium</taxon>
    </lineage>
</organism>
<sequence>MTIRLSNLKVSPDAFASVMATGILSTAAKNHHYMSISNALGLIAVLAWAVLIALTIVSAATQRRPLPWDFTKLENTMPLFTFVAARAVLCNRLSSDHPLVLPILGAMAAAAWLDLMLVSMRNVARRRLAGLRDQVHGAWLLSSVATSGLAIVATKLAGSTGHRQWSAVAVVVWVAALALYLLVTALIVWRAVDERLDRDGFEPDTWILMGALAIAVVAGHGIHLQTRNGLGGAVNATTLTAWVVATSWIPPLIYLGLHRVEQRPRLLRFTGAWWTLVFPLGMYSVATYLVAGETQVRSLQTVSLIFFWDALLAWSIVVIAGLLRIPRAVAGRRRA</sequence>
<dbReference type="Proteomes" id="UP000192601">
    <property type="component" value="Unassembled WGS sequence"/>
</dbReference>
<keyword evidence="4 5" id="KW-0472">Membrane</keyword>
<feature type="transmembrane region" description="Helical" evidence="5">
    <location>
        <begin position="303"/>
        <end position="325"/>
    </location>
</feature>
<keyword evidence="2 5" id="KW-0812">Transmembrane</keyword>
<proteinExistence type="predicted"/>
<dbReference type="InterPro" id="IPR004695">
    <property type="entry name" value="SLAC1/Mae1/Ssu1/TehA"/>
</dbReference>
<gene>
    <name evidence="6" type="ORF">BST44_01205</name>
</gene>
<evidence type="ECO:0000313" key="6">
    <source>
        <dbReference type="EMBL" id="ORB76174.1"/>
    </source>
</evidence>
<dbReference type="GO" id="GO:0055085">
    <property type="term" value="P:transmembrane transport"/>
    <property type="evidence" value="ECO:0007669"/>
    <property type="project" value="InterPro"/>
</dbReference>
<dbReference type="OrthoDB" id="958273at2"/>